<evidence type="ECO:0000313" key="2">
    <source>
        <dbReference type="EMBL" id="PKB96879.1"/>
    </source>
</evidence>
<dbReference type="VEuPathDB" id="FungiDB:RhiirA1_518316"/>
<reference evidence="2 3" key="1">
    <citation type="submission" date="2016-04" db="EMBL/GenBank/DDBJ databases">
        <title>Genome analyses suggest a sexual origin of heterokaryosis in a supposedly ancient asexual fungus.</title>
        <authorList>
            <person name="Ropars J."/>
            <person name="Sedzielewska K."/>
            <person name="Noel J."/>
            <person name="Charron P."/>
            <person name="Farinelli L."/>
            <person name="Marton T."/>
            <person name="Kruger M."/>
            <person name="Pelin A."/>
            <person name="Brachmann A."/>
            <person name="Corradi N."/>
        </authorList>
    </citation>
    <scope>NUCLEOTIDE SEQUENCE [LARGE SCALE GENOMIC DNA]</scope>
    <source>
        <strain evidence="2 3">A5</strain>
    </source>
</reference>
<protein>
    <submittedName>
        <fullName evidence="2">Uncharacterized protein</fullName>
    </submittedName>
</protein>
<evidence type="ECO:0000256" key="1">
    <source>
        <dbReference type="SAM" id="MobiDB-lite"/>
    </source>
</evidence>
<dbReference type="AlphaFoldDB" id="A0A2N0NQN1"/>
<reference evidence="2 3" key="2">
    <citation type="submission" date="2017-09" db="EMBL/GenBank/DDBJ databases">
        <title>Extensive intraspecific genome diversity in a model arbuscular mycorrhizal fungus.</title>
        <authorList>
            <person name="Chen E.C."/>
            <person name="Morin E."/>
            <person name="Beaudet D."/>
            <person name="Noel J."/>
            <person name="Ndikumana S."/>
            <person name="Charron P."/>
            <person name="St-Onge C."/>
            <person name="Giorgi J."/>
            <person name="Grigoriev I.V."/>
            <person name="Roux C."/>
            <person name="Martin F.M."/>
            <person name="Corradi N."/>
        </authorList>
    </citation>
    <scope>NUCLEOTIDE SEQUENCE [LARGE SCALE GENOMIC DNA]</scope>
    <source>
        <strain evidence="2 3">A5</strain>
    </source>
</reference>
<sequence>MKRGSHGDRYNRDRRNSIQRGQSQVESNSSVCRVWWQIVRQEAYKRWKKYACRIGDIYKEIQAIREREQKEEIEWQEASYAVEKLNNCMGTFTGNQVYIINKMLKYEMIVDPQEREIIKYTSSEFNWGKDPWRFDWEWNEWTQQE</sequence>
<dbReference type="Proteomes" id="UP000232722">
    <property type="component" value="Unassembled WGS sequence"/>
</dbReference>
<feature type="compositionally biased region" description="Basic and acidic residues" evidence="1">
    <location>
        <begin position="1"/>
        <end position="16"/>
    </location>
</feature>
<dbReference type="VEuPathDB" id="FungiDB:FUN_015465"/>
<dbReference type="EMBL" id="LLXJ01003565">
    <property type="protein sequence ID" value="PKB96879.1"/>
    <property type="molecule type" value="Genomic_DNA"/>
</dbReference>
<proteinExistence type="predicted"/>
<feature type="region of interest" description="Disordered" evidence="1">
    <location>
        <begin position="1"/>
        <end position="22"/>
    </location>
</feature>
<evidence type="ECO:0000313" key="3">
    <source>
        <dbReference type="Proteomes" id="UP000232722"/>
    </source>
</evidence>
<organism evidence="2 3">
    <name type="scientific">Rhizophagus irregularis</name>
    <dbReference type="NCBI Taxonomy" id="588596"/>
    <lineage>
        <taxon>Eukaryota</taxon>
        <taxon>Fungi</taxon>
        <taxon>Fungi incertae sedis</taxon>
        <taxon>Mucoromycota</taxon>
        <taxon>Glomeromycotina</taxon>
        <taxon>Glomeromycetes</taxon>
        <taxon>Glomerales</taxon>
        <taxon>Glomeraceae</taxon>
        <taxon>Rhizophagus</taxon>
    </lineage>
</organism>
<accession>A0A2N0NQN1</accession>
<name>A0A2N0NQN1_9GLOM</name>
<gene>
    <name evidence="2" type="ORF">RhiirA5_434081</name>
</gene>
<comment type="caution">
    <text evidence="2">The sequence shown here is derived from an EMBL/GenBank/DDBJ whole genome shotgun (WGS) entry which is preliminary data.</text>
</comment>